<dbReference type="Pfam" id="PF00076">
    <property type="entry name" value="RRM_1"/>
    <property type="match status" value="1"/>
</dbReference>
<reference evidence="5 6" key="1">
    <citation type="submission" date="2019-01" db="EMBL/GenBank/DDBJ databases">
        <title>Nuclear Genome Assembly of the Microalgal Biofuel strain Nannochloropsis salina CCMP1776.</title>
        <authorList>
            <person name="Hovde B."/>
        </authorList>
    </citation>
    <scope>NUCLEOTIDE SEQUENCE [LARGE SCALE GENOMIC DNA]</scope>
    <source>
        <strain evidence="5 6">CCMP1776</strain>
    </source>
</reference>
<dbReference type="PROSITE" id="PS50102">
    <property type="entry name" value="RRM"/>
    <property type="match status" value="1"/>
</dbReference>
<feature type="compositionally biased region" description="Basic residues" evidence="3">
    <location>
        <begin position="210"/>
        <end position="219"/>
    </location>
</feature>
<name>A0A4D9D673_9STRA</name>
<keyword evidence="6" id="KW-1185">Reference proteome</keyword>
<dbReference type="InterPro" id="IPR000504">
    <property type="entry name" value="RRM_dom"/>
</dbReference>
<dbReference type="GO" id="GO:0003723">
    <property type="term" value="F:RNA binding"/>
    <property type="evidence" value="ECO:0007669"/>
    <property type="project" value="UniProtKB-UniRule"/>
</dbReference>
<protein>
    <recommendedName>
        <fullName evidence="4">RRM domain-containing protein</fullName>
    </recommendedName>
</protein>
<evidence type="ECO:0000259" key="4">
    <source>
        <dbReference type="PROSITE" id="PS50102"/>
    </source>
</evidence>
<dbReference type="PANTHER" id="PTHR48027">
    <property type="entry name" value="HETEROGENEOUS NUCLEAR RIBONUCLEOPROTEIN 87F-RELATED"/>
    <property type="match status" value="1"/>
</dbReference>
<dbReference type="InterPro" id="IPR035979">
    <property type="entry name" value="RBD_domain_sf"/>
</dbReference>
<proteinExistence type="predicted"/>
<feature type="region of interest" description="Disordered" evidence="3">
    <location>
        <begin position="1"/>
        <end position="29"/>
    </location>
</feature>
<dbReference type="Proteomes" id="UP000355283">
    <property type="component" value="Unassembled WGS sequence"/>
</dbReference>
<comment type="caution">
    <text evidence="5">The sequence shown here is derived from an EMBL/GenBank/DDBJ whole genome shotgun (WGS) entry which is preliminary data.</text>
</comment>
<feature type="compositionally biased region" description="Acidic residues" evidence="3">
    <location>
        <begin position="179"/>
        <end position="188"/>
    </location>
</feature>
<dbReference type="SMART" id="SM00360">
    <property type="entry name" value="RRM"/>
    <property type="match status" value="1"/>
</dbReference>
<dbReference type="InterPro" id="IPR012677">
    <property type="entry name" value="Nucleotide-bd_a/b_plait_sf"/>
</dbReference>
<keyword evidence="1 2" id="KW-0694">RNA-binding</keyword>
<dbReference type="Gene3D" id="3.30.70.330">
    <property type="match status" value="1"/>
</dbReference>
<dbReference type="EMBL" id="SDOX01000010">
    <property type="protein sequence ID" value="TFJ85877.1"/>
    <property type="molecule type" value="Genomic_DNA"/>
</dbReference>
<evidence type="ECO:0000313" key="6">
    <source>
        <dbReference type="Proteomes" id="UP000355283"/>
    </source>
</evidence>
<feature type="compositionally biased region" description="Gly residues" evidence="3">
    <location>
        <begin position="134"/>
        <end position="143"/>
    </location>
</feature>
<accession>A0A4D9D673</accession>
<dbReference type="SUPFAM" id="SSF54928">
    <property type="entry name" value="RNA-binding domain, RBD"/>
    <property type="match status" value="1"/>
</dbReference>
<gene>
    <name evidence="5" type="ORF">NSK_002697</name>
</gene>
<feature type="compositionally biased region" description="Basic and acidic residues" evidence="3">
    <location>
        <begin position="1"/>
        <end position="18"/>
    </location>
</feature>
<evidence type="ECO:0000256" key="2">
    <source>
        <dbReference type="PROSITE-ProRule" id="PRU00176"/>
    </source>
</evidence>
<evidence type="ECO:0000256" key="3">
    <source>
        <dbReference type="SAM" id="MobiDB-lite"/>
    </source>
</evidence>
<sequence>MKRRREEGEGGRNAGKDDPAEDPLAGRPGPKLFIGSLAKSVQEKDVLNIFLPYGKVVDIAFFWHMHGPRKGEPKGFCFVTYARTEEATSAIRALDRRRLHGRSIAVRYQRDADDTDMDARTLLSKARAKSLQQSGGGGTGGGARPREREIGPAMPLPKPSSATLRGGSGGGEDQKDGAGGDDDVEEMALESKIRLLKAQLSASAEGGSRGGRRSGGRRV</sequence>
<evidence type="ECO:0000313" key="5">
    <source>
        <dbReference type="EMBL" id="TFJ85877.1"/>
    </source>
</evidence>
<feature type="region of interest" description="Disordered" evidence="3">
    <location>
        <begin position="126"/>
        <end position="219"/>
    </location>
</feature>
<dbReference type="AlphaFoldDB" id="A0A4D9D673"/>
<evidence type="ECO:0000256" key="1">
    <source>
        <dbReference type="ARBA" id="ARBA00022884"/>
    </source>
</evidence>
<dbReference type="InterPro" id="IPR052462">
    <property type="entry name" value="SLIRP/GR-RBP-like"/>
</dbReference>
<organism evidence="5 6">
    <name type="scientific">Nannochloropsis salina CCMP1776</name>
    <dbReference type="NCBI Taxonomy" id="1027361"/>
    <lineage>
        <taxon>Eukaryota</taxon>
        <taxon>Sar</taxon>
        <taxon>Stramenopiles</taxon>
        <taxon>Ochrophyta</taxon>
        <taxon>Eustigmatophyceae</taxon>
        <taxon>Eustigmatales</taxon>
        <taxon>Monodopsidaceae</taxon>
        <taxon>Microchloropsis</taxon>
        <taxon>Microchloropsis salina</taxon>
    </lineage>
</organism>
<dbReference type="OrthoDB" id="439808at2759"/>
<feature type="domain" description="RRM" evidence="4">
    <location>
        <begin position="30"/>
        <end position="111"/>
    </location>
</feature>